<dbReference type="InterPro" id="IPR039005">
    <property type="entry name" value="CSPG_rpt"/>
</dbReference>
<dbReference type="EMBL" id="JBBPFD010000018">
    <property type="protein sequence ID" value="KAK7889209.1"/>
    <property type="molecule type" value="Genomic_DNA"/>
</dbReference>
<dbReference type="AlphaFoldDB" id="A0AAW0N4X6"/>
<keyword evidence="7" id="KW-1185">Reference proteome</keyword>
<evidence type="ECO:0000313" key="7">
    <source>
        <dbReference type="Proteomes" id="UP001460270"/>
    </source>
</evidence>
<dbReference type="PANTHER" id="PTHR45739:SF3">
    <property type="entry name" value="FRAS-RELATED EXTRACELLULAR MATRIX PROTEIN 1B PRECURSOR"/>
    <property type="match status" value="1"/>
</dbReference>
<dbReference type="InterPro" id="IPR051561">
    <property type="entry name" value="FRAS1_ECM"/>
</dbReference>
<name>A0AAW0N4X6_9GOBI</name>
<organism evidence="6 7">
    <name type="scientific">Mugilogobius chulae</name>
    <name type="common">yellowstripe goby</name>
    <dbReference type="NCBI Taxonomy" id="88201"/>
    <lineage>
        <taxon>Eukaryota</taxon>
        <taxon>Metazoa</taxon>
        <taxon>Chordata</taxon>
        <taxon>Craniata</taxon>
        <taxon>Vertebrata</taxon>
        <taxon>Euteleostomi</taxon>
        <taxon>Actinopterygii</taxon>
        <taxon>Neopterygii</taxon>
        <taxon>Teleostei</taxon>
        <taxon>Neoteleostei</taxon>
        <taxon>Acanthomorphata</taxon>
        <taxon>Gobiaria</taxon>
        <taxon>Gobiiformes</taxon>
        <taxon>Gobioidei</taxon>
        <taxon>Gobiidae</taxon>
        <taxon>Gobionellinae</taxon>
        <taxon>Mugilogobius</taxon>
    </lineage>
</organism>
<dbReference type="PANTHER" id="PTHR45739">
    <property type="entry name" value="MATRIX PROTEIN, PUTATIVE-RELATED"/>
    <property type="match status" value="1"/>
</dbReference>
<keyword evidence="3" id="KW-0325">Glycoprotein</keyword>
<evidence type="ECO:0000256" key="4">
    <source>
        <dbReference type="PROSITE-ProRule" id="PRU01201"/>
    </source>
</evidence>
<protein>
    <submittedName>
        <fullName evidence="6">Uncharacterized protein</fullName>
    </submittedName>
</protein>
<gene>
    <name evidence="6" type="ORF">WMY93_024769</name>
</gene>
<dbReference type="Pfam" id="PF16184">
    <property type="entry name" value="Cadherin_3"/>
    <property type="match status" value="1"/>
</dbReference>
<reference evidence="7" key="1">
    <citation type="submission" date="2024-04" db="EMBL/GenBank/DDBJ databases">
        <title>Salinicola lusitanus LLJ914,a marine bacterium isolated from the Okinawa Trough.</title>
        <authorList>
            <person name="Li J."/>
        </authorList>
    </citation>
    <scope>NUCLEOTIDE SEQUENCE [LARGE SCALE GENOMIC DNA]</scope>
</reference>
<keyword evidence="1" id="KW-0732">Signal</keyword>
<evidence type="ECO:0000256" key="1">
    <source>
        <dbReference type="ARBA" id="ARBA00022729"/>
    </source>
</evidence>
<keyword evidence="2" id="KW-0677">Repeat</keyword>
<dbReference type="Proteomes" id="UP001460270">
    <property type="component" value="Unassembled WGS sequence"/>
</dbReference>
<dbReference type="GO" id="GO:0009653">
    <property type="term" value="P:anatomical structure morphogenesis"/>
    <property type="evidence" value="ECO:0007669"/>
    <property type="project" value="TreeGrafter"/>
</dbReference>
<feature type="repeat" description="CSPG" evidence="4">
    <location>
        <begin position="1"/>
        <end position="102"/>
    </location>
</feature>
<evidence type="ECO:0000256" key="5">
    <source>
        <dbReference type="SAM" id="MobiDB-lite"/>
    </source>
</evidence>
<evidence type="ECO:0000313" key="6">
    <source>
        <dbReference type="EMBL" id="KAK7889209.1"/>
    </source>
</evidence>
<evidence type="ECO:0000256" key="2">
    <source>
        <dbReference type="ARBA" id="ARBA00022737"/>
    </source>
</evidence>
<comment type="caution">
    <text evidence="6">The sequence shown here is derived from an EMBL/GenBank/DDBJ whole genome shotgun (WGS) entry which is preliminary data.</text>
</comment>
<evidence type="ECO:0000256" key="3">
    <source>
        <dbReference type="ARBA" id="ARBA00023180"/>
    </source>
</evidence>
<proteinExistence type="predicted"/>
<accession>A0AAW0N4X6</accession>
<feature type="compositionally biased region" description="Low complexity" evidence="5">
    <location>
        <begin position="151"/>
        <end position="169"/>
    </location>
</feature>
<dbReference type="PROSITE" id="PS51854">
    <property type="entry name" value="CSPG"/>
    <property type="match status" value="1"/>
</dbReference>
<sequence>MFYRNAGLEVDLGQTRVLSSVVLEAEDLDSDLDQVYYVLTTVPRQGRCRGRSASKCLRPIGSDWSVLDPGQNFTQTDVEMNAIRYVHEIKGHTEVLGSLRDQEVTTASGSFQRQNQQDSSADLLHSIRTTDRALFSSGLVLLESQRREAGSELGLSTGSGLWTSSDLSTRSQSLLVRGS</sequence>
<feature type="region of interest" description="Disordered" evidence="5">
    <location>
        <begin position="149"/>
        <end position="172"/>
    </location>
</feature>